<keyword evidence="4" id="KW-0547">Nucleotide-binding</keyword>
<dbReference type="PANTHER" id="PTHR12272:SF11">
    <property type="entry name" value="PAN2-PAN3 DEADENYLATION COMPLEX SUBUNIT PAN3"/>
    <property type="match status" value="1"/>
</dbReference>
<evidence type="ECO:0000313" key="10">
    <source>
        <dbReference type="WBParaSite" id="PSAMB.scaffold9118size5342.g32124.t1"/>
    </source>
</evidence>
<feature type="domain" description="Pan3 C-terminal knob" evidence="8">
    <location>
        <begin position="172"/>
        <end position="309"/>
    </location>
</feature>
<dbReference type="Gene3D" id="1.20.5.5160">
    <property type="match status" value="1"/>
</dbReference>
<comment type="subcellular location">
    <subcellularLocation>
        <location evidence="1">Cytoplasm</location>
    </subcellularLocation>
</comment>
<dbReference type="GO" id="GO:0006397">
    <property type="term" value="P:mRNA processing"/>
    <property type="evidence" value="ECO:0007669"/>
    <property type="project" value="UniProtKB-KW"/>
</dbReference>
<dbReference type="FunFam" id="1.20.5.5160:FF:000002">
    <property type="entry name" value="PAN2-PAN3 deadenylation complex subunit PAN3"/>
    <property type="match status" value="1"/>
</dbReference>
<evidence type="ECO:0000256" key="6">
    <source>
        <dbReference type="ARBA" id="ARBA00023054"/>
    </source>
</evidence>
<dbReference type="Pfam" id="PF18101">
    <property type="entry name" value="Pan3_CK"/>
    <property type="match status" value="1"/>
</dbReference>
<dbReference type="Gene3D" id="1.10.510.10">
    <property type="entry name" value="Transferase(Phosphotransferase) domain 1"/>
    <property type="match status" value="1"/>
</dbReference>
<dbReference type="FunFam" id="1.10.287.3700:FF:000001">
    <property type="entry name" value="PAN2-PAN3 deadenylation complex subunit PAN3"/>
    <property type="match status" value="1"/>
</dbReference>
<evidence type="ECO:0000256" key="1">
    <source>
        <dbReference type="ARBA" id="ARBA00004496"/>
    </source>
</evidence>
<dbReference type="InterPro" id="IPR030844">
    <property type="entry name" value="PAN3"/>
</dbReference>
<evidence type="ECO:0000259" key="8">
    <source>
        <dbReference type="Pfam" id="PF18101"/>
    </source>
</evidence>
<sequence>MANGNHSLLDDGRSPSGTGAGGPPKFAINNGAAGGSASGGLPESLIWTYVVQLSSALRAIHAAGMAARTMDPSKILIFGKSKLMINCCGIVDVLTFDANHPNMMALIQHQQQEDLVGLGRLVVALACGTLQAAMRESLPASMQFIAQHYSPDMKNLVTHLLAHPQQGRPKSINDIMPMIGARFYAQLEAAQMRNDLLENELAKEIENGRLFRLLSKLGAINERPEYNLDPAWSETGDRYLLKLFRDYLFHQVTEEGKPWLDLAHVVQCLNKLDAGVPEKIQLMSRDGENVLVVSYSDLRRCMETAFKELQGAPPTVHRSI</sequence>
<dbReference type="PANTHER" id="PTHR12272">
    <property type="entry name" value="DEADENYLATION COMPLEX SUBUNIT PAN3"/>
    <property type="match status" value="1"/>
</dbReference>
<keyword evidence="9" id="KW-1185">Reference proteome</keyword>
<evidence type="ECO:0000313" key="9">
    <source>
        <dbReference type="Proteomes" id="UP000887566"/>
    </source>
</evidence>
<dbReference type="GO" id="GO:0005524">
    <property type="term" value="F:ATP binding"/>
    <property type="evidence" value="ECO:0007669"/>
    <property type="project" value="UniProtKB-KW"/>
</dbReference>
<accession>A0A914XN56</accession>
<dbReference type="GO" id="GO:0008143">
    <property type="term" value="F:poly(A) binding"/>
    <property type="evidence" value="ECO:0007669"/>
    <property type="project" value="TreeGrafter"/>
</dbReference>
<dbReference type="GO" id="GO:0000932">
    <property type="term" value="C:P-body"/>
    <property type="evidence" value="ECO:0007669"/>
    <property type="project" value="TreeGrafter"/>
</dbReference>
<proteinExistence type="predicted"/>
<dbReference type="InterPro" id="IPR011009">
    <property type="entry name" value="Kinase-like_dom_sf"/>
</dbReference>
<keyword evidence="6" id="KW-0175">Coiled coil</keyword>
<evidence type="ECO:0000256" key="5">
    <source>
        <dbReference type="ARBA" id="ARBA00022840"/>
    </source>
</evidence>
<protein>
    <submittedName>
        <fullName evidence="10">Pan3 pseudokinase domain-containing protein</fullName>
    </submittedName>
</protein>
<dbReference type="GO" id="GO:0031251">
    <property type="term" value="C:PAN complex"/>
    <property type="evidence" value="ECO:0007669"/>
    <property type="project" value="InterPro"/>
</dbReference>
<evidence type="ECO:0000256" key="2">
    <source>
        <dbReference type="ARBA" id="ARBA00022490"/>
    </source>
</evidence>
<keyword evidence="3" id="KW-0507">mRNA processing</keyword>
<evidence type="ECO:0000256" key="4">
    <source>
        <dbReference type="ARBA" id="ARBA00022741"/>
    </source>
</evidence>
<dbReference type="Gene3D" id="1.10.287.3700">
    <property type="match status" value="1"/>
</dbReference>
<keyword evidence="5" id="KW-0067">ATP-binding</keyword>
<dbReference type="AlphaFoldDB" id="A0A914XN56"/>
<name>A0A914XN56_9BILA</name>
<organism evidence="9 10">
    <name type="scientific">Plectus sambesii</name>
    <dbReference type="NCBI Taxonomy" id="2011161"/>
    <lineage>
        <taxon>Eukaryota</taxon>
        <taxon>Metazoa</taxon>
        <taxon>Ecdysozoa</taxon>
        <taxon>Nematoda</taxon>
        <taxon>Chromadorea</taxon>
        <taxon>Plectida</taxon>
        <taxon>Plectina</taxon>
        <taxon>Plectoidea</taxon>
        <taxon>Plectidae</taxon>
        <taxon>Plectus</taxon>
    </lineage>
</organism>
<reference evidence="10" key="1">
    <citation type="submission" date="2022-11" db="UniProtKB">
        <authorList>
            <consortium name="WormBaseParasite"/>
        </authorList>
    </citation>
    <scope>IDENTIFICATION</scope>
</reference>
<dbReference type="SUPFAM" id="SSF56112">
    <property type="entry name" value="Protein kinase-like (PK-like)"/>
    <property type="match status" value="1"/>
</dbReference>
<dbReference type="InterPro" id="IPR041332">
    <property type="entry name" value="Pan3_CK"/>
</dbReference>
<keyword evidence="2" id="KW-0963">Cytoplasm</keyword>
<dbReference type="WBParaSite" id="PSAMB.scaffold9118size5342.g32124.t1">
    <property type="protein sequence ID" value="PSAMB.scaffold9118size5342.g32124.t1"/>
    <property type="gene ID" value="PSAMB.scaffold9118size5342.g32124"/>
</dbReference>
<dbReference type="GO" id="GO:0000289">
    <property type="term" value="P:nuclear-transcribed mRNA poly(A) tail shortening"/>
    <property type="evidence" value="ECO:0007669"/>
    <property type="project" value="InterPro"/>
</dbReference>
<dbReference type="Proteomes" id="UP000887566">
    <property type="component" value="Unplaced"/>
</dbReference>
<evidence type="ECO:0000256" key="7">
    <source>
        <dbReference type="SAM" id="MobiDB-lite"/>
    </source>
</evidence>
<evidence type="ECO:0000256" key="3">
    <source>
        <dbReference type="ARBA" id="ARBA00022664"/>
    </source>
</evidence>
<feature type="region of interest" description="Disordered" evidence="7">
    <location>
        <begin position="1"/>
        <end position="25"/>
    </location>
</feature>